<sequence length="1003" mass="111057">MTVIMSISNDYISRKPGTFPLHPFKDMKGDIILRSSDYVEFPAFQFLLSLSSSFFNAMFDLPQPADSGTYETKDGLPVIQMSENSQVLDLVLRYCYPTGTVDVPQMENLKQVTSLLEAGTKYGMHGVEKVATKMLIGPHFLESQPVAVFAIAYHYKLEKETRLAAKHTLRQLQPPDEEGLELITARTFVGLMKYSAKCKEAVLGIQENLDWLLDGLLSGYPTMPRLGKCTCDFTQLGSLICPRWLTEYICDTAAVLKERPRVETLKEKVPTAMQKAASCTVCRMESSYIVPKLLNLMERELERIISEQRHRGGLGYTNLQLERECVQDVAVNMRKHPHIVGNVDFLTGTFISPSRLLAQRLTPTPGATIAMLLSYLAHRRACRQKQSERDQRIRSLPAIYHEPLSSTDASILSLPISSLVQGVQSSSLLPSSILTAYTKKALLAHKYTNCLTEILISDAESWAQQVSTSTNKLRRPLAGVPVSLKDMVAVAGYDACMGYSPLVNHPMPFHGGLVQLLLDAGAVPYVKTNIPTTMLSLECANEVWGRSTNPWKVGYGPGGSSGGEGALLAYGGSRIGVGTDVAGSVRAPAHNSGSASSMPGQEGVPATHSPMARTLEDLEYFWKAVMEMKPWEYDHSVLHIPWREVTLPENRPIRWGVIWDDGVVAPSPACRRALKMVTDVLTKNGHEVVDISPPSPFQALHLASQLLIADGGETASRHLKTRGYWLLWSGLLSWLDDGLLGGIARGFGTIASILLKVSGTNSLMRLLGLKSTVRIDGGTTDVWTKITVNDPGMIQGFFLFALPRFVKYTYALWLRIWGDETSATLLTSLTHKTIPEYWALISQREAYRARWFEAWRTGFGVQGWQSSQPEGRDKKLGGRFDSGPDFILTVPNALPALPHGGMKDGWKACGYTFMFNLLDYTAGVLPITHVDKALDALPAHTFRARNGIERSNYKMYDAYSMHGLPVGVQVIGKRLEEEKVMEGMKIVQKLMKEAGMEYQLLNA</sequence>
<dbReference type="InterPro" id="IPR036928">
    <property type="entry name" value="AS_sf"/>
</dbReference>
<dbReference type="SMART" id="SM00225">
    <property type="entry name" value="BTB"/>
    <property type="match status" value="1"/>
</dbReference>
<dbReference type="InterPro" id="IPR000210">
    <property type="entry name" value="BTB/POZ_dom"/>
</dbReference>
<evidence type="ECO:0000256" key="2">
    <source>
        <dbReference type="ARBA" id="ARBA00009199"/>
    </source>
</evidence>
<dbReference type="InterPro" id="IPR011333">
    <property type="entry name" value="SKP1/BTB/POZ_sf"/>
</dbReference>
<feature type="domain" description="BTB" evidence="6">
    <location>
        <begin position="29"/>
        <end position="96"/>
    </location>
</feature>
<dbReference type="PANTHER" id="PTHR46072:SF10">
    <property type="entry name" value="ACETAMIDASE"/>
    <property type="match status" value="1"/>
</dbReference>
<keyword evidence="8" id="KW-1185">Reference proteome</keyword>
<dbReference type="EC" id="3.5.1.4" evidence="3"/>
<evidence type="ECO:0000259" key="6">
    <source>
        <dbReference type="PROSITE" id="PS50097"/>
    </source>
</evidence>
<evidence type="ECO:0000313" key="8">
    <source>
        <dbReference type="Proteomes" id="UP000008063"/>
    </source>
</evidence>
<accession>F8PIJ0</accession>
<feature type="region of interest" description="Disordered" evidence="5">
    <location>
        <begin position="587"/>
        <end position="607"/>
    </location>
</feature>
<dbReference type="Pfam" id="PF00651">
    <property type="entry name" value="BTB"/>
    <property type="match status" value="1"/>
</dbReference>
<protein>
    <recommendedName>
        <fullName evidence="3">amidase</fullName>
        <ecNumber evidence="3">3.5.1.4</ecNumber>
    </recommendedName>
</protein>
<evidence type="ECO:0000313" key="7">
    <source>
        <dbReference type="EMBL" id="EGO03361.1"/>
    </source>
</evidence>
<comment type="catalytic activity">
    <reaction evidence="1">
        <text>a monocarboxylic acid amide + H2O = a monocarboxylate + NH4(+)</text>
        <dbReference type="Rhea" id="RHEA:12020"/>
        <dbReference type="ChEBI" id="CHEBI:15377"/>
        <dbReference type="ChEBI" id="CHEBI:28938"/>
        <dbReference type="ChEBI" id="CHEBI:35757"/>
        <dbReference type="ChEBI" id="CHEBI:83628"/>
        <dbReference type="EC" id="3.5.1.4"/>
    </reaction>
</comment>
<dbReference type="AlphaFoldDB" id="F8PIJ0"/>
<name>F8PIJ0_SERL3</name>
<dbReference type="OrthoDB" id="6428749at2759"/>
<evidence type="ECO:0000256" key="3">
    <source>
        <dbReference type="ARBA" id="ARBA00012922"/>
    </source>
</evidence>
<comment type="similarity">
    <text evidence="2">Belongs to the amidase family.</text>
</comment>
<dbReference type="EMBL" id="GL945475">
    <property type="protein sequence ID" value="EGO03361.1"/>
    <property type="molecule type" value="Genomic_DNA"/>
</dbReference>
<organism evidence="8">
    <name type="scientific">Serpula lacrymans var. lacrymans (strain S7.3)</name>
    <name type="common">Dry rot fungus</name>
    <dbReference type="NCBI Taxonomy" id="936435"/>
    <lineage>
        <taxon>Eukaryota</taxon>
        <taxon>Fungi</taxon>
        <taxon>Dikarya</taxon>
        <taxon>Basidiomycota</taxon>
        <taxon>Agaricomycotina</taxon>
        <taxon>Agaricomycetes</taxon>
        <taxon>Agaricomycetidae</taxon>
        <taxon>Boletales</taxon>
        <taxon>Coniophorineae</taxon>
        <taxon>Serpulaceae</taxon>
        <taxon>Serpula</taxon>
    </lineage>
</organism>
<gene>
    <name evidence="7" type="ORF">SERLA73DRAFT_158047</name>
</gene>
<dbReference type="InterPro" id="IPR020556">
    <property type="entry name" value="Amidase_CS"/>
</dbReference>
<keyword evidence="4" id="KW-0378">Hydrolase</keyword>
<dbReference type="Proteomes" id="UP000008063">
    <property type="component" value="Unassembled WGS sequence"/>
</dbReference>
<dbReference type="InterPro" id="IPR023631">
    <property type="entry name" value="Amidase_dom"/>
</dbReference>
<dbReference type="GO" id="GO:0004040">
    <property type="term" value="F:amidase activity"/>
    <property type="evidence" value="ECO:0007669"/>
    <property type="project" value="UniProtKB-EC"/>
</dbReference>
<proteinExistence type="inferred from homology"/>
<dbReference type="InParanoid" id="F8PIJ0"/>
<dbReference type="Gene3D" id="3.90.1300.10">
    <property type="entry name" value="Amidase signature (AS) domain"/>
    <property type="match status" value="2"/>
</dbReference>
<dbReference type="Pfam" id="PF01425">
    <property type="entry name" value="Amidase"/>
    <property type="match status" value="2"/>
</dbReference>
<dbReference type="STRING" id="936435.F8PIJ0"/>
<dbReference type="SUPFAM" id="SSF75304">
    <property type="entry name" value="Amidase signature (AS) enzymes"/>
    <property type="match status" value="2"/>
</dbReference>
<evidence type="ECO:0000256" key="5">
    <source>
        <dbReference type="SAM" id="MobiDB-lite"/>
    </source>
</evidence>
<evidence type="ECO:0000256" key="1">
    <source>
        <dbReference type="ARBA" id="ARBA00001311"/>
    </source>
</evidence>
<dbReference type="PANTHER" id="PTHR46072">
    <property type="entry name" value="AMIDASE-RELATED-RELATED"/>
    <property type="match status" value="1"/>
</dbReference>
<dbReference type="PROSITE" id="PS50097">
    <property type="entry name" value="BTB"/>
    <property type="match status" value="1"/>
</dbReference>
<evidence type="ECO:0000256" key="4">
    <source>
        <dbReference type="ARBA" id="ARBA00022801"/>
    </source>
</evidence>
<dbReference type="HOGENOM" id="CLU_299189_0_0_1"/>
<dbReference type="PROSITE" id="PS00571">
    <property type="entry name" value="AMIDASES"/>
    <property type="match status" value="1"/>
</dbReference>
<reference evidence="8" key="1">
    <citation type="journal article" date="2011" name="Science">
        <title>The plant cell wall-decomposing machinery underlies the functional diversity of forest fungi.</title>
        <authorList>
            <person name="Eastwood D.C."/>
            <person name="Floudas D."/>
            <person name="Binder M."/>
            <person name="Majcherczyk A."/>
            <person name="Schneider P."/>
            <person name="Aerts A."/>
            <person name="Asiegbu F.O."/>
            <person name="Baker S.E."/>
            <person name="Barry K."/>
            <person name="Bendiksby M."/>
            <person name="Blumentritt M."/>
            <person name="Coutinho P.M."/>
            <person name="Cullen D."/>
            <person name="de Vries R.P."/>
            <person name="Gathman A."/>
            <person name="Goodell B."/>
            <person name="Henrissat B."/>
            <person name="Ihrmark K."/>
            <person name="Kauserud H."/>
            <person name="Kohler A."/>
            <person name="LaButti K."/>
            <person name="Lapidus A."/>
            <person name="Lavin J.L."/>
            <person name="Lee Y.-H."/>
            <person name="Lindquist E."/>
            <person name="Lilly W."/>
            <person name="Lucas S."/>
            <person name="Morin E."/>
            <person name="Murat C."/>
            <person name="Oguiza J.A."/>
            <person name="Park J."/>
            <person name="Pisabarro A.G."/>
            <person name="Riley R."/>
            <person name="Rosling A."/>
            <person name="Salamov A."/>
            <person name="Schmidt O."/>
            <person name="Schmutz J."/>
            <person name="Skrede I."/>
            <person name="Stenlid J."/>
            <person name="Wiebenga A."/>
            <person name="Xie X."/>
            <person name="Kuees U."/>
            <person name="Hibbett D.S."/>
            <person name="Hoffmeister D."/>
            <person name="Hoegberg N."/>
            <person name="Martin F."/>
            <person name="Grigoriev I.V."/>
            <person name="Watkinson S.C."/>
        </authorList>
    </citation>
    <scope>NUCLEOTIDE SEQUENCE [LARGE SCALE GENOMIC DNA]</scope>
    <source>
        <strain evidence="8">strain S7.3</strain>
    </source>
</reference>
<dbReference type="Gene3D" id="3.30.710.10">
    <property type="entry name" value="Potassium Channel Kv1.1, Chain A"/>
    <property type="match status" value="1"/>
</dbReference>
<dbReference type="SUPFAM" id="SSF54695">
    <property type="entry name" value="POZ domain"/>
    <property type="match status" value="1"/>
</dbReference>
<dbReference type="eggNOG" id="KOG1212">
    <property type="taxonomic scope" value="Eukaryota"/>
</dbReference>